<organism evidence="3 4">
    <name type="scientific">Billgrantia montanilacus</name>
    <dbReference type="NCBI Taxonomy" id="2282305"/>
    <lineage>
        <taxon>Bacteria</taxon>
        <taxon>Pseudomonadati</taxon>
        <taxon>Pseudomonadota</taxon>
        <taxon>Gammaproteobacteria</taxon>
        <taxon>Oceanospirillales</taxon>
        <taxon>Halomonadaceae</taxon>
        <taxon>Billgrantia</taxon>
    </lineage>
</organism>
<feature type="transmembrane region" description="Helical" evidence="2">
    <location>
        <begin position="75"/>
        <end position="98"/>
    </location>
</feature>
<gene>
    <name evidence="3" type="ORF">DU505_04045</name>
</gene>
<accession>A0A368U1T1</accession>
<name>A0A368U1T1_9GAMM</name>
<evidence type="ECO:0000313" key="4">
    <source>
        <dbReference type="Proteomes" id="UP000252405"/>
    </source>
</evidence>
<reference evidence="3 4" key="1">
    <citation type="submission" date="2018-07" db="EMBL/GenBank/DDBJ databases">
        <title>Halomonas montanilacus sp. nov., isolated from Lake Pengyan on Tibetan Plateau.</title>
        <authorList>
            <person name="Lu H."/>
            <person name="Xing P."/>
            <person name="Wu Q."/>
        </authorList>
    </citation>
    <scope>NUCLEOTIDE SEQUENCE [LARGE SCALE GENOMIC DNA]</scope>
    <source>
        <strain evidence="3 4">PYC7W</strain>
    </source>
</reference>
<comment type="caution">
    <text evidence="3">The sequence shown here is derived from an EMBL/GenBank/DDBJ whole genome shotgun (WGS) entry which is preliminary data.</text>
</comment>
<evidence type="ECO:0000256" key="1">
    <source>
        <dbReference type="SAM" id="MobiDB-lite"/>
    </source>
</evidence>
<keyword evidence="4" id="KW-1185">Reference proteome</keyword>
<feature type="transmembrane region" description="Helical" evidence="2">
    <location>
        <begin position="32"/>
        <end position="63"/>
    </location>
</feature>
<dbReference type="Proteomes" id="UP000252405">
    <property type="component" value="Unassembled WGS sequence"/>
</dbReference>
<dbReference type="AlphaFoldDB" id="A0A368U1T1"/>
<evidence type="ECO:0000256" key="2">
    <source>
        <dbReference type="SAM" id="Phobius"/>
    </source>
</evidence>
<sequence>MEGILSGFTGSEDSLHSDNANRSSPRRHYSPWAMASIVTALIALLLAGSMPPVNIAAAIFGIMGLRQIRRDPGRYIGRAFCWITIALVLILAILTAMVQPPLQEGAEQHMVPEQGVEPIE</sequence>
<proteinExistence type="predicted"/>
<dbReference type="EMBL" id="QPII01000002">
    <property type="protein sequence ID" value="RCV91070.1"/>
    <property type="molecule type" value="Genomic_DNA"/>
</dbReference>
<feature type="region of interest" description="Disordered" evidence="1">
    <location>
        <begin position="1"/>
        <end position="27"/>
    </location>
</feature>
<feature type="compositionally biased region" description="Polar residues" evidence="1">
    <location>
        <begin position="8"/>
        <end position="23"/>
    </location>
</feature>
<keyword evidence="2" id="KW-0472">Membrane</keyword>
<protein>
    <submittedName>
        <fullName evidence="3">DUF4190 domain-containing protein</fullName>
    </submittedName>
</protein>
<evidence type="ECO:0000313" key="3">
    <source>
        <dbReference type="EMBL" id="RCV91070.1"/>
    </source>
</evidence>
<keyword evidence="2" id="KW-1133">Transmembrane helix</keyword>
<keyword evidence="2" id="KW-0812">Transmembrane</keyword>